<gene>
    <name evidence="1" type="ORF">IWW38_005406</name>
</gene>
<protein>
    <submittedName>
        <fullName evidence="1">Uncharacterized protein</fullName>
    </submittedName>
</protein>
<comment type="caution">
    <text evidence="1">The sequence shown here is derived from an EMBL/GenBank/DDBJ whole genome shotgun (WGS) entry which is preliminary data.</text>
</comment>
<name>A0ACC1LVA6_9FUNG</name>
<organism evidence="1 2">
    <name type="scientific">Coemansia aciculifera</name>
    <dbReference type="NCBI Taxonomy" id="417176"/>
    <lineage>
        <taxon>Eukaryota</taxon>
        <taxon>Fungi</taxon>
        <taxon>Fungi incertae sedis</taxon>
        <taxon>Zoopagomycota</taxon>
        <taxon>Kickxellomycotina</taxon>
        <taxon>Kickxellomycetes</taxon>
        <taxon>Kickxellales</taxon>
        <taxon>Kickxellaceae</taxon>
        <taxon>Coemansia</taxon>
    </lineage>
</organism>
<evidence type="ECO:0000313" key="2">
    <source>
        <dbReference type="Proteomes" id="UP001139981"/>
    </source>
</evidence>
<dbReference type="Proteomes" id="UP001139981">
    <property type="component" value="Unassembled WGS sequence"/>
</dbReference>
<reference evidence="1" key="1">
    <citation type="submission" date="2022-07" db="EMBL/GenBank/DDBJ databases">
        <title>Phylogenomic reconstructions and comparative analyses of Kickxellomycotina fungi.</title>
        <authorList>
            <person name="Reynolds N.K."/>
            <person name="Stajich J.E."/>
            <person name="Barry K."/>
            <person name="Grigoriev I.V."/>
            <person name="Crous P."/>
            <person name="Smith M.E."/>
        </authorList>
    </citation>
    <scope>NUCLEOTIDE SEQUENCE</scope>
    <source>
        <strain evidence="1">CBS 190363</strain>
    </source>
</reference>
<dbReference type="EMBL" id="JANBVB010002500">
    <property type="protein sequence ID" value="KAJ2884634.1"/>
    <property type="molecule type" value="Genomic_DNA"/>
</dbReference>
<sequence>MDFLKPVFEGGRIDFAGQRLAANLSSAMVVGSATAALLAGLATEKLSLCFYTYICGVVLTFAVVLLPWPPYNRSPVVWLSRKAPASADNLSKSQKTLVEDVSDDSDSE</sequence>
<keyword evidence="2" id="KW-1185">Reference proteome</keyword>
<accession>A0ACC1LVA6</accession>
<evidence type="ECO:0000313" key="1">
    <source>
        <dbReference type="EMBL" id="KAJ2884634.1"/>
    </source>
</evidence>
<proteinExistence type="predicted"/>